<protein>
    <submittedName>
        <fullName evidence="8">Polyphenol oxidase middle domain-containing protein</fullName>
    </submittedName>
</protein>
<evidence type="ECO:0000256" key="4">
    <source>
        <dbReference type="ARBA" id="ARBA00023002"/>
    </source>
</evidence>
<comment type="similarity">
    <text evidence="2">Belongs to the tyrosinase family.</text>
</comment>
<dbReference type="InterPro" id="IPR002227">
    <property type="entry name" value="Tyrosinase_Cu-bd"/>
</dbReference>
<dbReference type="InterPro" id="IPR022739">
    <property type="entry name" value="Polyphenol_oxidase_cen"/>
</dbReference>
<reference evidence="8 9" key="1">
    <citation type="submission" date="2016-10" db="EMBL/GenBank/DDBJ databases">
        <authorList>
            <person name="de Groot N.N."/>
        </authorList>
    </citation>
    <scope>NUCLEOTIDE SEQUENCE [LARGE SCALE GENOMIC DNA]</scope>
    <source>
        <strain evidence="8 9">CGMCC 1.7659</strain>
    </source>
</reference>
<feature type="chain" id="PRO_5011670685" evidence="6">
    <location>
        <begin position="23"/>
        <end position="798"/>
    </location>
</feature>
<evidence type="ECO:0000256" key="6">
    <source>
        <dbReference type="SAM" id="SignalP"/>
    </source>
</evidence>
<evidence type="ECO:0000256" key="5">
    <source>
        <dbReference type="ARBA" id="ARBA00023008"/>
    </source>
</evidence>
<evidence type="ECO:0000313" key="8">
    <source>
        <dbReference type="EMBL" id="SFN26484.1"/>
    </source>
</evidence>
<dbReference type="Pfam" id="PF12142">
    <property type="entry name" value="PPO1_DWL"/>
    <property type="match status" value="1"/>
</dbReference>
<evidence type="ECO:0000259" key="7">
    <source>
        <dbReference type="PROSITE" id="PS00498"/>
    </source>
</evidence>
<dbReference type="PANTHER" id="PTHR11474">
    <property type="entry name" value="TYROSINASE FAMILY MEMBER"/>
    <property type="match status" value="1"/>
</dbReference>
<dbReference type="GO" id="GO:0046872">
    <property type="term" value="F:metal ion binding"/>
    <property type="evidence" value="ECO:0007669"/>
    <property type="project" value="UniProtKB-KW"/>
</dbReference>
<gene>
    <name evidence="8" type="ORF">SAMN05216289_11096</name>
</gene>
<evidence type="ECO:0000256" key="2">
    <source>
        <dbReference type="ARBA" id="ARBA00009928"/>
    </source>
</evidence>
<organism evidence="8 9">
    <name type="scientific">Dokdonella immobilis</name>
    <dbReference type="NCBI Taxonomy" id="578942"/>
    <lineage>
        <taxon>Bacteria</taxon>
        <taxon>Pseudomonadati</taxon>
        <taxon>Pseudomonadota</taxon>
        <taxon>Gammaproteobacteria</taxon>
        <taxon>Lysobacterales</taxon>
        <taxon>Rhodanobacteraceae</taxon>
        <taxon>Dokdonella</taxon>
    </lineage>
</organism>
<dbReference type="EMBL" id="FOVF01000010">
    <property type="protein sequence ID" value="SFN26484.1"/>
    <property type="molecule type" value="Genomic_DNA"/>
</dbReference>
<dbReference type="InterPro" id="IPR008922">
    <property type="entry name" value="Di-copper_centre_dom_sf"/>
</dbReference>
<dbReference type="InterPro" id="IPR050316">
    <property type="entry name" value="Tyrosinase/Hemocyanin"/>
</dbReference>
<keyword evidence="4" id="KW-0560">Oxidoreductase</keyword>
<dbReference type="InterPro" id="IPR028994">
    <property type="entry name" value="Integrin_alpha_N"/>
</dbReference>
<sequence>MSIRICCSVLSILAVWAPALHAQFVQVPGVGWEGQGADLVVVQLDSDPRPDMILMAYDAPDRDNSFRYRVGLNLNASGVASTWLGGFVQVPGVGWEGQGAGAAVADLDGNGRPELILMAYDNPSQANNFRYRVGWNLNAQGRASNWTSHAQVPGVGWEGQGAAVVIGQIDGNPRPDMIFMAYDNPSRDNSFRYRLGFNVNAAGNASWSSNFIQVPGVGWEGQGAGAALVNLDANPRPDLILMAYDAPDRDNTFRYRVGFNLDTRGVAQSWQPGFQTIAGVGWEGQGAGLAVTCLDGNARSDWIVMAYDNPSRENSFRYRVLANRSQAPCPRPLGSSSAGTPLRKSITQLTASELASLRRGIRQMIDWNSAPRDSANYHRSLEYWANMHSYMGSGCASTSGLSLPGMSGLSAHSMGNPVETSTWCKCQHGTLQFLTWHRMYIYYFEQVLQAAAGDPNLRLPFFDYETNGQLPLSYREGTPATNPLRVDNRQASLNTGSGSLSASVTSTSGAMGLTTYTAFNGALEQTPHGSVHCAIGVSSCPSGYMGYVPSAGNDPVFYSHHANIDRLYECWLSVNPAARLPNDPNQLNTTYTFIDGSGNSITRRVGDMLTTAQLGYGYAAGGGCPAGTAGAQALMAATEATAPVRKFALQGETRLERGTTVVPLQVSTEMRSMLFKSPTGNEPAQHSMLVIDGLAFDEPPRVLYEVYLRKVDGDRVLVGVINFFNLTGPHGDHGTGTPPDRFTFDATEAFRALGGDKDVVLEIEPTTGLDDSTVTKAAENISERANVHFRSVSIELVP</sequence>
<evidence type="ECO:0000313" key="9">
    <source>
        <dbReference type="Proteomes" id="UP000198575"/>
    </source>
</evidence>
<dbReference type="RefSeq" id="WP_175497992.1">
    <property type="nucleotide sequence ID" value="NZ_FOVF01000010.1"/>
</dbReference>
<feature type="signal peptide" evidence="6">
    <location>
        <begin position="1"/>
        <end position="22"/>
    </location>
</feature>
<keyword evidence="3" id="KW-0479">Metal-binding</keyword>
<feature type="domain" description="Tyrosinase copper-binding" evidence="7">
    <location>
        <begin position="554"/>
        <end position="565"/>
    </location>
</feature>
<comment type="cofactor">
    <cofactor evidence="1">
        <name>Cu(2+)</name>
        <dbReference type="ChEBI" id="CHEBI:29036"/>
    </cofactor>
</comment>
<dbReference type="SUPFAM" id="SSF69318">
    <property type="entry name" value="Integrin alpha N-terminal domain"/>
    <property type="match status" value="1"/>
</dbReference>
<dbReference type="Pfam" id="PF00264">
    <property type="entry name" value="Tyrosinase"/>
    <property type="match status" value="2"/>
</dbReference>
<dbReference type="PANTHER" id="PTHR11474:SF76">
    <property type="entry name" value="SHKT DOMAIN-CONTAINING PROTEIN"/>
    <property type="match status" value="1"/>
</dbReference>
<name>A0A1I4XKW7_9GAMM</name>
<accession>A0A1I4XKW7</accession>
<keyword evidence="6" id="KW-0732">Signal</keyword>
<dbReference type="AlphaFoldDB" id="A0A1I4XKW7"/>
<evidence type="ECO:0000256" key="1">
    <source>
        <dbReference type="ARBA" id="ARBA00001973"/>
    </source>
</evidence>
<dbReference type="Gene3D" id="1.10.1280.10">
    <property type="entry name" value="Di-copper center containing domain from catechol oxidase"/>
    <property type="match status" value="2"/>
</dbReference>
<dbReference type="PRINTS" id="PR00092">
    <property type="entry name" value="TYROSINASE"/>
</dbReference>
<dbReference type="GO" id="GO:0004097">
    <property type="term" value="F:catechol oxidase activity"/>
    <property type="evidence" value="ECO:0007669"/>
    <property type="project" value="InterPro"/>
</dbReference>
<dbReference type="PROSITE" id="PS00498">
    <property type="entry name" value="TYROSINASE_2"/>
    <property type="match status" value="1"/>
</dbReference>
<dbReference type="SUPFAM" id="SSF48056">
    <property type="entry name" value="Di-copper centre-containing domain"/>
    <property type="match status" value="1"/>
</dbReference>
<proteinExistence type="inferred from homology"/>
<keyword evidence="5" id="KW-0186">Copper</keyword>
<keyword evidence="9" id="KW-1185">Reference proteome</keyword>
<evidence type="ECO:0000256" key="3">
    <source>
        <dbReference type="ARBA" id="ARBA00022723"/>
    </source>
</evidence>
<dbReference type="STRING" id="578942.SAMN05216289_11096"/>
<dbReference type="Proteomes" id="UP000198575">
    <property type="component" value="Unassembled WGS sequence"/>
</dbReference>